<dbReference type="Pfam" id="PF01121">
    <property type="entry name" value="CoaE"/>
    <property type="match status" value="1"/>
</dbReference>
<evidence type="ECO:0000256" key="2">
    <source>
        <dbReference type="ARBA" id="ARBA00022490"/>
    </source>
</evidence>
<comment type="similarity">
    <text evidence="1 8">Belongs to the CoaE family.</text>
</comment>
<dbReference type="CDD" id="cd02022">
    <property type="entry name" value="DPCK"/>
    <property type="match status" value="1"/>
</dbReference>
<evidence type="ECO:0000256" key="5">
    <source>
        <dbReference type="ARBA" id="ARBA00022777"/>
    </source>
</evidence>
<dbReference type="PANTHER" id="PTHR10695:SF46">
    <property type="entry name" value="BIFUNCTIONAL COENZYME A SYNTHASE-RELATED"/>
    <property type="match status" value="1"/>
</dbReference>
<protein>
    <recommendedName>
        <fullName evidence="8 9">Dephospho-CoA kinase</fullName>
        <ecNumber evidence="8 9">2.7.1.24</ecNumber>
    </recommendedName>
    <alternativeName>
        <fullName evidence="8">Dephosphocoenzyme A kinase</fullName>
    </alternativeName>
</protein>
<keyword evidence="4 8" id="KW-0547">Nucleotide-binding</keyword>
<evidence type="ECO:0000313" key="11">
    <source>
        <dbReference type="Proteomes" id="UP000824099"/>
    </source>
</evidence>
<dbReference type="NCBIfam" id="TIGR00152">
    <property type="entry name" value="dephospho-CoA kinase"/>
    <property type="match status" value="1"/>
</dbReference>
<gene>
    <name evidence="8" type="primary">coaE</name>
    <name evidence="10" type="ORF">IAB06_04730</name>
</gene>
<dbReference type="PROSITE" id="PS51219">
    <property type="entry name" value="DPCK"/>
    <property type="match status" value="1"/>
</dbReference>
<evidence type="ECO:0000313" key="10">
    <source>
        <dbReference type="EMBL" id="HIU64326.1"/>
    </source>
</evidence>
<dbReference type="SUPFAM" id="SSF52540">
    <property type="entry name" value="P-loop containing nucleoside triphosphate hydrolases"/>
    <property type="match status" value="1"/>
</dbReference>
<name>A0A9D1SL75_9FIRM</name>
<comment type="function">
    <text evidence="8">Catalyzes the phosphorylation of the 3'-hydroxyl group of dephosphocoenzyme A to form coenzyme A.</text>
</comment>
<dbReference type="GO" id="GO:0005737">
    <property type="term" value="C:cytoplasm"/>
    <property type="evidence" value="ECO:0007669"/>
    <property type="project" value="UniProtKB-SubCell"/>
</dbReference>
<dbReference type="Gene3D" id="3.40.50.300">
    <property type="entry name" value="P-loop containing nucleotide triphosphate hydrolases"/>
    <property type="match status" value="1"/>
</dbReference>
<evidence type="ECO:0000256" key="4">
    <source>
        <dbReference type="ARBA" id="ARBA00022741"/>
    </source>
</evidence>
<comment type="pathway">
    <text evidence="8">Cofactor biosynthesis; coenzyme A biosynthesis; CoA from (R)-pantothenate: step 5/5.</text>
</comment>
<keyword evidence="7 8" id="KW-0173">Coenzyme A biosynthesis</keyword>
<evidence type="ECO:0000256" key="3">
    <source>
        <dbReference type="ARBA" id="ARBA00022679"/>
    </source>
</evidence>
<comment type="caution">
    <text evidence="10">The sequence shown here is derived from an EMBL/GenBank/DDBJ whole genome shotgun (WGS) entry which is preliminary data.</text>
</comment>
<reference evidence="10" key="1">
    <citation type="submission" date="2020-10" db="EMBL/GenBank/DDBJ databases">
        <authorList>
            <person name="Gilroy R."/>
        </authorList>
    </citation>
    <scope>NUCLEOTIDE SEQUENCE</scope>
    <source>
        <strain evidence="10">CHK160-1198</strain>
    </source>
</reference>
<dbReference type="GO" id="GO:0005524">
    <property type="term" value="F:ATP binding"/>
    <property type="evidence" value="ECO:0007669"/>
    <property type="project" value="UniProtKB-UniRule"/>
</dbReference>
<dbReference type="EMBL" id="DVNI01000074">
    <property type="protein sequence ID" value="HIU64326.1"/>
    <property type="molecule type" value="Genomic_DNA"/>
</dbReference>
<accession>A0A9D1SL75</accession>
<evidence type="ECO:0000256" key="7">
    <source>
        <dbReference type="ARBA" id="ARBA00022993"/>
    </source>
</evidence>
<evidence type="ECO:0000256" key="6">
    <source>
        <dbReference type="ARBA" id="ARBA00022840"/>
    </source>
</evidence>
<dbReference type="InterPro" id="IPR001977">
    <property type="entry name" value="Depp_CoAkinase"/>
</dbReference>
<dbReference type="FunFam" id="3.40.50.300:FF:000991">
    <property type="entry name" value="Dephospho-CoA kinase"/>
    <property type="match status" value="1"/>
</dbReference>
<organism evidence="10 11">
    <name type="scientific">Candidatus Avacidaminococcus intestinavium</name>
    <dbReference type="NCBI Taxonomy" id="2840684"/>
    <lineage>
        <taxon>Bacteria</taxon>
        <taxon>Bacillati</taxon>
        <taxon>Bacillota</taxon>
        <taxon>Negativicutes</taxon>
        <taxon>Acidaminococcales</taxon>
        <taxon>Acidaminococcaceae</taxon>
        <taxon>Acidaminococcaceae incertae sedis</taxon>
        <taxon>Candidatus Avacidaminococcus</taxon>
    </lineage>
</organism>
<dbReference type="GO" id="GO:0004140">
    <property type="term" value="F:dephospho-CoA kinase activity"/>
    <property type="evidence" value="ECO:0007669"/>
    <property type="project" value="UniProtKB-UniRule"/>
</dbReference>
<evidence type="ECO:0000256" key="9">
    <source>
        <dbReference type="NCBIfam" id="TIGR00152"/>
    </source>
</evidence>
<comment type="subcellular location">
    <subcellularLocation>
        <location evidence="8">Cytoplasm</location>
    </subcellularLocation>
</comment>
<keyword evidence="2 8" id="KW-0963">Cytoplasm</keyword>
<feature type="binding site" evidence="8">
    <location>
        <begin position="11"/>
        <end position="16"/>
    </location>
    <ligand>
        <name>ATP</name>
        <dbReference type="ChEBI" id="CHEBI:30616"/>
    </ligand>
</feature>
<reference evidence="10" key="2">
    <citation type="journal article" date="2021" name="PeerJ">
        <title>Extensive microbial diversity within the chicken gut microbiome revealed by metagenomics and culture.</title>
        <authorList>
            <person name="Gilroy R."/>
            <person name="Ravi A."/>
            <person name="Getino M."/>
            <person name="Pursley I."/>
            <person name="Horton D.L."/>
            <person name="Alikhan N.F."/>
            <person name="Baker D."/>
            <person name="Gharbi K."/>
            <person name="Hall N."/>
            <person name="Watson M."/>
            <person name="Adriaenssens E.M."/>
            <person name="Foster-Nyarko E."/>
            <person name="Jarju S."/>
            <person name="Secka A."/>
            <person name="Antonio M."/>
            <person name="Oren A."/>
            <person name="Chaudhuri R.R."/>
            <person name="La Ragione R."/>
            <person name="Hildebrand F."/>
            <person name="Pallen M.J."/>
        </authorList>
    </citation>
    <scope>NUCLEOTIDE SEQUENCE</scope>
    <source>
        <strain evidence="10">CHK160-1198</strain>
    </source>
</reference>
<dbReference type="InterPro" id="IPR027417">
    <property type="entry name" value="P-loop_NTPase"/>
</dbReference>
<proteinExistence type="inferred from homology"/>
<dbReference type="GO" id="GO:0015937">
    <property type="term" value="P:coenzyme A biosynthetic process"/>
    <property type="evidence" value="ECO:0007669"/>
    <property type="project" value="UniProtKB-UniRule"/>
</dbReference>
<sequence length="197" mass="22149">MIVIGLTGGIGAGKTSVVERLNSLGAEIFDADVAARVAVAKGTRGYKKAVAYFGQYLLLDNKELNRQALAKIVFTDEKARRVLEEIVHEEVWAMAESFLKKCKAQNTKVAVLEIPLLIESGWHKRVDEVWVVALPVDKQIERVKLRSGLSKKDVEARIAVQMSLEEKKKYADVIIDNSGTWEETDKQILKAWERLKK</sequence>
<comment type="catalytic activity">
    <reaction evidence="8">
        <text>3'-dephospho-CoA + ATP = ADP + CoA + H(+)</text>
        <dbReference type="Rhea" id="RHEA:18245"/>
        <dbReference type="ChEBI" id="CHEBI:15378"/>
        <dbReference type="ChEBI" id="CHEBI:30616"/>
        <dbReference type="ChEBI" id="CHEBI:57287"/>
        <dbReference type="ChEBI" id="CHEBI:57328"/>
        <dbReference type="ChEBI" id="CHEBI:456216"/>
        <dbReference type="EC" id="2.7.1.24"/>
    </reaction>
</comment>
<keyword evidence="3 8" id="KW-0808">Transferase</keyword>
<evidence type="ECO:0000256" key="1">
    <source>
        <dbReference type="ARBA" id="ARBA00009018"/>
    </source>
</evidence>
<keyword evidence="6 8" id="KW-0067">ATP-binding</keyword>
<evidence type="ECO:0000256" key="8">
    <source>
        <dbReference type="HAMAP-Rule" id="MF_00376"/>
    </source>
</evidence>
<dbReference type="EC" id="2.7.1.24" evidence="8 9"/>
<dbReference type="HAMAP" id="MF_00376">
    <property type="entry name" value="Dephospho_CoA_kinase"/>
    <property type="match status" value="1"/>
</dbReference>
<dbReference type="AlphaFoldDB" id="A0A9D1SL75"/>
<dbReference type="Proteomes" id="UP000824099">
    <property type="component" value="Unassembled WGS sequence"/>
</dbReference>
<keyword evidence="5 8" id="KW-0418">Kinase</keyword>
<dbReference type="PANTHER" id="PTHR10695">
    <property type="entry name" value="DEPHOSPHO-COA KINASE-RELATED"/>
    <property type="match status" value="1"/>
</dbReference>